<evidence type="ECO:0000256" key="1">
    <source>
        <dbReference type="ARBA" id="ARBA00004429"/>
    </source>
</evidence>
<dbReference type="SUPFAM" id="SSF161098">
    <property type="entry name" value="MetI-like"/>
    <property type="match status" value="1"/>
</dbReference>
<feature type="transmembrane region" description="Helical" evidence="9">
    <location>
        <begin position="182"/>
        <end position="203"/>
    </location>
</feature>
<protein>
    <submittedName>
        <fullName evidence="11">Amino acid ABC transporter permease</fullName>
    </submittedName>
</protein>
<comment type="similarity">
    <text evidence="2">Belongs to the binding-protein-dependent transport system permease family. HisMQ subfamily.</text>
</comment>
<keyword evidence="7 9" id="KW-1133">Transmembrane helix</keyword>
<keyword evidence="4" id="KW-1003">Cell membrane</keyword>
<feature type="transmembrane region" description="Helical" evidence="9">
    <location>
        <begin position="75"/>
        <end position="96"/>
    </location>
</feature>
<comment type="subcellular location">
    <subcellularLocation>
        <location evidence="1">Cell inner membrane</location>
        <topology evidence="1">Multi-pass membrane protein</topology>
    </subcellularLocation>
    <subcellularLocation>
        <location evidence="9">Cell membrane</location>
        <topology evidence="9">Multi-pass membrane protein</topology>
    </subcellularLocation>
</comment>
<evidence type="ECO:0000256" key="5">
    <source>
        <dbReference type="ARBA" id="ARBA00022692"/>
    </source>
</evidence>
<evidence type="ECO:0000256" key="2">
    <source>
        <dbReference type="ARBA" id="ARBA00010072"/>
    </source>
</evidence>
<dbReference type="InterPro" id="IPR010065">
    <property type="entry name" value="AA_ABC_transptr_permease_3TM"/>
</dbReference>
<keyword evidence="3 9" id="KW-0813">Transport</keyword>
<keyword evidence="12" id="KW-1185">Reference proteome</keyword>
<evidence type="ECO:0000313" key="11">
    <source>
        <dbReference type="EMBL" id="TRL34363.1"/>
    </source>
</evidence>
<keyword evidence="8 9" id="KW-0472">Membrane</keyword>
<proteinExistence type="inferred from homology"/>
<dbReference type="PANTHER" id="PTHR30614:SF0">
    <property type="entry name" value="L-CYSTINE TRANSPORT SYSTEM PERMEASE PROTEIN TCYL"/>
    <property type="match status" value="1"/>
</dbReference>
<dbReference type="NCBIfam" id="TIGR01726">
    <property type="entry name" value="HEQRo_perm_3TM"/>
    <property type="match status" value="1"/>
</dbReference>
<dbReference type="Pfam" id="PF00528">
    <property type="entry name" value="BPD_transp_1"/>
    <property type="match status" value="1"/>
</dbReference>
<dbReference type="Gene3D" id="1.10.3720.10">
    <property type="entry name" value="MetI-like"/>
    <property type="match status" value="1"/>
</dbReference>
<evidence type="ECO:0000256" key="4">
    <source>
        <dbReference type="ARBA" id="ARBA00022475"/>
    </source>
</evidence>
<dbReference type="PANTHER" id="PTHR30614">
    <property type="entry name" value="MEMBRANE COMPONENT OF AMINO ACID ABC TRANSPORTER"/>
    <property type="match status" value="1"/>
</dbReference>
<evidence type="ECO:0000256" key="3">
    <source>
        <dbReference type="ARBA" id="ARBA00022448"/>
    </source>
</evidence>
<dbReference type="AlphaFoldDB" id="A0A549SXK1"/>
<dbReference type="InterPro" id="IPR043429">
    <property type="entry name" value="ArtM/GltK/GlnP/TcyL/YhdX-like"/>
</dbReference>
<name>A0A549SXK1_9HYPH</name>
<dbReference type="CDD" id="cd06261">
    <property type="entry name" value="TM_PBP2"/>
    <property type="match status" value="1"/>
</dbReference>
<dbReference type="RefSeq" id="WP_143127350.1">
    <property type="nucleotide sequence ID" value="NZ_VJMG01000075.1"/>
</dbReference>
<evidence type="ECO:0000256" key="9">
    <source>
        <dbReference type="RuleBase" id="RU363032"/>
    </source>
</evidence>
<reference evidence="11 12" key="1">
    <citation type="submission" date="2019-07" db="EMBL/GenBank/DDBJ databases">
        <title>Ln-dependent methylotrophs.</title>
        <authorList>
            <person name="Tani A."/>
        </authorList>
    </citation>
    <scope>NUCLEOTIDE SEQUENCE [LARGE SCALE GENOMIC DNA]</scope>
    <source>
        <strain evidence="11 12">SM12</strain>
    </source>
</reference>
<keyword evidence="5 9" id="KW-0812">Transmembrane</keyword>
<organism evidence="11 12">
    <name type="scientific">Rhizobium straminoryzae</name>
    <dbReference type="NCBI Taxonomy" id="1387186"/>
    <lineage>
        <taxon>Bacteria</taxon>
        <taxon>Pseudomonadati</taxon>
        <taxon>Pseudomonadota</taxon>
        <taxon>Alphaproteobacteria</taxon>
        <taxon>Hyphomicrobiales</taxon>
        <taxon>Rhizobiaceae</taxon>
        <taxon>Rhizobium/Agrobacterium group</taxon>
        <taxon>Rhizobium</taxon>
    </lineage>
</organism>
<evidence type="ECO:0000313" key="12">
    <source>
        <dbReference type="Proteomes" id="UP000316801"/>
    </source>
</evidence>
<evidence type="ECO:0000256" key="6">
    <source>
        <dbReference type="ARBA" id="ARBA00022970"/>
    </source>
</evidence>
<evidence type="ECO:0000256" key="7">
    <source>
        <dbReference type="ARBA" id="ARBA00022989"/>
    </source>
</evidence>
<keyword evidence="6" id="KW-0029">Amino-acid transport</keyword>
<dbReference type="InterPro" id="IPR000515">
    <property type="entry name" value="MetI-like"/>
</dbReference>
<dbReference type="GO" id="GO:0006865">
    <property type="term" value="P:amino acid transport"/>
    <property type="evidence" value="ECO:0007669"/>
    <property type="project" value="UniProtKB-KW"/>
</dbReference>
<dbReference type="GO" id="GO:0043190">
    <property type="term" value="C:ATP-binding cassette (ABC) transporter complex"/>
    <property type="evidence" value="ECO:0007669"/>
    <property type="project" value="InterPro"/>
</dbReference>
<accession>A0A549SXK1</accession>
<feature type="transmembrane region" description="Helical" evidence="9">
    <location>
        <begin position="12"/>
        <end position="39"/>
    </location>
</feature>
<dbReference type="Proteomes" id="UP000316801">
    <property type="component" value="Unassembled WGS sequence"/>
</dbReference>
<dbReference type="InterPro" id="IPR035906">
    <property type="entry name" value="MetI-like_sf"/>
</dbReference>
<sequence>MSFKLFSLLVQASVWTIGISAISIAIGFLIALGLSAALLSGKALYRKPAEFFISFFRGVPLLVQLLLIYNLLPFIGLNVPSIVAAIIGMSLCTAAYQAENLRGGFESVPKGLIEAADMVGFSPRQVFVRVKVPIALRLTFPALVNEAIMILKSSSLVSVVGIVEITRMAQDLASSTYMPIEIFSSAALIYLVICWAVALAGRFGERSLPGAAK</sequence>
<evidence type="ECO:0000256" key="8">
    <source>
        <dbReference type="ARBA" id="ARBA00023136"/>
    </source>
</evidence>
<feature type="domain" description="ABC transmembrane type-1" evidence="10">
    <location>
        <begin position="13"/>
        <end position="201"/>
    </location>
</feature>
<comment type="caution">
    <text evidence="11">The sequence shown here is derived from an EMBL/GenBank/DDBJ whole genome shotgun (WGS) entry which is preliminary data.</text>
</comment>
<dbReference type="PROSITE" id="PS50928">
    <property type="entry name" value="ABC_TM1"/>
    <property type="match status" value="1"/>
</dbReference>
<dbReference type="EMBL" id="VJMG01000075">
    <property type="protein sequence ID" value="TRL34363.1"/>
    <property type="molecule type" value="Genomic_DNA"/>
</dbReference>
<dbReference type="GO" id="GO:0022857">
    <property type="term" value="F:transmembrane transporter activity"/>
    <property type="evidence" value="ECO:0007669"/>
    <property type="project" value="InterPro"/>
</dbReference>
<gene>
    <name evidence="11" type="ORF">FNA46_21930</name>
</gene>
<evidence type="ECO:0000259" key="10">
    <source>
        <dbReference type="PROSITE" id="PS50928"/>
    </source>
</evidence>